<organism evidence="1 2">
    <name type="scientific">Parasedimentitalea psychrophila</name>
    <dbReference type="NCBI Taxonomy" id="2997337"/>
    <lineage>
        <taxon>Bacteria</taxon>
        <taxon>Pseudomonadati</taxon>
        <taxon>Pseudomonadota</taxon>
        <taxon>Alphaproteobacteria</taxon>
        <taxon>Rhodobacterales</taxon>
        <taxon>Paracoccaceae</taxon>
        <taxon>Parasedimentitalea</taxon>
    </lineage>
</organism>
<sequence length="150" mass="16080">MSHLFEGFEQHNFHLSGEIEVLRFSKMFIAASVLAITSLAVPGTGLAQDVAAGVAIEVMAEYPSNTAGVEKILFRKITLKPGASWSTTVPAQSVCQGTMGELLVVNHTTGAEVTFKAGDRWSTIPGHQVTLSNPGSIDHEHLFYTLIVAK</sequence>
<dbReference type="AlphaFoldDB" id="A0A9Y2KZF1"/>
<dbReference type="Proteomes" id="UP001238334">
    <property type="component" value="Chromosome"/>
</dbReference>
<keyword evidence="2" id="KW-1185">Reference proteome</keyword>
<protein>
    <submittedName>
        <fullName evidence="1">Uncharacterized protein</fullName>
    </submittedName>
</protein>
<proteinExistence type="predicted"/>
<accession>A0A9Y2KZF1</accession>
<reference evidence="1 2" key="1">
    <citation type="submission" date="2023-06" db="EMBL/GenBank/DDBJ databases">
        <title>Parasedimentitalea psychrophila sp. nov., a psychrophilic bacterium isolated from deep-sea sediment.</title>
        <authorList>
            <person name="Li A."/>
        </authorList>
    </citation>
    <scope>NUCLEOTIDE SEQUENCE [LARGE SCALE GENOMIC DNA]</scope>
    <source>
        <strain evidence="1 2">QS115</strain>
    </source>
</reference>
<evidence type="ECO:0000313" key="2">
    <source>
        <dbReference type="Proteomes" id="UP001238334"/>
    </source>
</evidence>
<dbReference type="EMBL" id="CP127247">
    <property type="protein sequence ID" value="WIY24846.1"/>
    <property type="molecule type" value="Genomic_DNA"/>
</dbReference>
<evidence type="ECO:0000313" key="1">
    <source>
        <dbReference type="EMBL" id="WIY24846.1"/>
    </source>
</evidence>
<gene>
    <name evidence="1" type="ORF">QPJ95_20475</name>
</gene>
<name>A0A9Y2KZF1_9RHOB</name>
<dbReference type="KEGG" id="ppso:QPJ95_20475"/>
<dbReference type="RefSeq" id="WP_270918181.1">
    <property type="nucleotide sequence ID" value="NZ_CP127247.1"/>
</dbReference>